<dbReference type="InterPro" id="IPR027806">
    <property type="entry name" value="HARBI1_dom"/>
</dbReference>
<comment type="cofactor">
    <cofactor evidence="1">
        <name>a divalent metal cation</name>
        <dbReference type="ChEBI" id="CHEBI:60240"/>
    </cofactor>
</comment>
<evidence type="ECO:0000256" key="2">
    <source>
        <dbReference type="ARBA" id="ARBA00004123"/>
    </source>
</evidence>
<dbReference type="EMBL" id="BLKM01009890">
    <property type="protein sequence ID" value="GFG28571.1"/>
    <property type="molecule type" value="Genomic_DNA"/>
</dbReference>
<organism evidence="9 10">
    <name type="scientific">Coptotermes formosanus</name>
    <name type="common">Formosan subterranean termite</name>
    <dbReference type="NCBI Taxonomy" id="36987"/>
    <lineage>
        <taxon>Eukaryota</taxon>
        <taxon>Metazoa</taxon>
        <taxon>Ecdysozoa</taxon>
        <taxon>Arthropoda</taxon>
        <taxon>Hexapoda</taxon>
        <taxon>Insecta</taxon>
        <taxon>Pterygota</taxon>
        <taxon>Neoptera</taxon>
        <taxon>Polyneoptera</taxon>
        <taxon>Dictyoptera</taxon>
        <taxon>Blattodea</taxon>
        <taxon>Blattoidea</taxon>
        <taxon>Termitoidae</taxon>
        <taxon>Rhinotermitidae</taxon>
        <taxon>Coptotermes</taxon>
    </lineage>
</organism>
<evidence type="ECO:0000256" key="7">
    <source>
        <dbReference type="ARBA" id="ARBA00023242"/>
    </source>
</evidence>
<evidence type="ECO:0000256" key="5">
    <source>
        <dbReference type="ARBA" id="ARBA00022723"/>
    </source>
</evidence>
<comment type="subcellular location">
    <subcellularLocation>
        <location evidence="2">Nucleus</location>
    </subcellularLocation>
</comment>
<dbReference type="InParanoid" id="A0A6L2P8H2"/>
<keyword evidence="6" id="KW-0378">Hydrolase</keyword>
<evidence type="ECO:0000256" key="3">
    <source>
        <dbReference type="ARBA" id="ARBA00006958"/>
    </source>
</evidence>
<evidence type="ECO:0000259" key="8">
    <source>
        <dbReference type="Pfam" id="PF13359"/>
    </source>
</evidence>
<protein>
    <recommendedName>
        <fullName evidence="8">DDE Tnp4 domain-containing protein</fullName>
    </recommendedName>
</protein>
<evidence type="ECO:0000256" key="6">
    <source>
        <dbReference type="ARBA" id="ARBA00022801"/>
    </source>
</evidence>
<keyword evidence="7" id="KW-0539">Nucleus</keyword>
<proteinExistence type="inferred from homology"/>
<dbReference type="OrthoDB" id="6595824at2759"/>
<dbReference type="PANTHER" id="PTHR22930">
    <property type="match status" value="1"/>
</dbReference>
<comment type="similarity">
    <text evidence="3">Belongs to the HARBI1 family.</text>
</comment>
<accession>A0A6L2P8H2</accession>
<evidence type="ECO:0000256" key="4">
    <source>
        <dbReference type="ARBA" id="ARBA00022722"/>
    </source>
</evidence>
<reference evidence="10" key="1">
    <citation type="submission" date="2020-01" db="EMBL/GenBank/DDBJ databases">
        <title>Draft genome sequence of the Termite Coptotermes fromosanus.</title>
        <authorList>
            <person name="Itakura S."/>
            <person name="Yosikawa Y."/>
            <person name="Umezawa K."/>
        </authorList>
    </citation>
    <scope>NUCLEOTIDE SEQUENCE [LARGE SCALE GENOMIC DNA]</scope>
</reference>
<dbReference type="GO" id="GO:0005634">
    <property type="term" value="C:nucleus"/>
    <property type="evidence" value="ECO:0007669"/>
    <property type="project" value="UniProtKB-SubCell"/>
</dbReference>
<dbReference type="PANTHER" id="PTHR22930:SF269">
    <property type="entry name" value="NUCLEASE HARBI1-LIKE PROTEIN"/>
    <property type="match status" value="1"/>
</dbReference>
<evidence type="ECO:0000256" key="1">
    <source>
        <dbReference type="ARBA" id="ARBA00001968"/>
    </source>
</evidence>
<keyword evidence="4" id="KW-0540">Nuclease</keyword>
<dbReference type="InterPro" id="IPR045249">
    <property type="entry name" value="HARBI1-like"/>
</dbReference>
<dbReference type="GO" id="GO:0004518">
    <property type="term" value="F:nuclease activity"/>
    <property type="evidence" value="ECO:0007669"/>
    <property type="project" value="UniProtKB-KW"/>
</dbReference>
<dbReference type="GO" id="GO:0016787">
    <property type="term" value="F:hydrolase activity"/>
    <property type="evidence" value="ECO:0007669"/>
    <property type="project" value="UniProtKB-KW"/>
</dbReference>
<sequence length="251" mass="28696">MPVPSTEQLKRAISGFFTYCNFPNCVGTIDGKHCRVIVHQTLGRYTKITKTFPFVLQGVADAEYKLVTTEVGGRGIQSDGGTFSTFALYESLESNQINMPPDQELLGTTKKSPNVLFWDEAYPLKTYILNHTLEKNLTLERNMFKYELFRAHRCIECAFGILYSKWRILGKDKETSVEKTVVIIKCACILYIVVWERDGKNDPIYRIILDRIFESDTNFNNNKDVGGTTEQLTELCMFVKLSQITFQHAVS</sequence>
<name>A0A6L2P8H2_COPFO</name>
<comment type="caution">
    <text evidence="9">The sequence shown here is derived from an EMBL/GenBank/DDBJ whole genome shotgun (WGS) entry which is preliminary data.</text>
</comment>
<dbReference type="Pfam" id="PF13359">
    <property type="entry name" value="DDE_Tnp_4"/>
    <property type="match status" value="1"/>
</dbReference>
<dbReference type="Proteomes" id="UP000502823">
    <property type="component" value="Unassembled WGS sequence"/>
</dbReference>
<feature type="domain" description="DDE Tnp4" evidence="8">
    <location>
        <begin position="47"/>
        <end position="190"/>
    </location>
</feature>
<keyword evidence="5" id="KW-0479">Metal-binding</keyword>
<evidence type="ECO:0000313" key="10">
    <source>
        <dbReference type="Proteomes" id="UP000502823"/>
    </source>
</evidence>
<dbReference type="GO" id="GO:0046872">
    <property type="term" value="F:metal ion binding"/>
    <property type="evidence" value="ECO:0007669"/>
    <property type="project" value="UniProtKB-KW"/>
</dbReference>
<gene>
    <name evidence="9" type="ORF">Cfor_11698</name>
</gene>
<dbReference type="AlphaFoldDB" id="A0A6L2P8H2"/>
<evidence type="ECO:0000313" key="9">
    <source>
        <dbReference type="EMBL" id="GFG28571.1"/>
    </source>
</evidence>
<keyword evidence="10" id="KW-1185">Reference proteome</keyword>